<dbReference type="InterPro" id="IPR023139">
    <property type="entry name" value="PBDC1-like_dom_sf"/>
</dbReference>
<comment type="similarity">
    <text evidence="3">Belongs to the PBDC1 family.</text>
</comment>
<comment type="caution">
    <text evidence="6">The sequence shown here is derived from an EMBL/GenBank/DDBJ whole genome shotgun (WGS) entry which is preliminary data.</text>
</comment>
<evidence type="ECO:0000313" key="6">
    <source>
        <dbReference type="EMBL" id="KAK4233050.1"/>
    </source>
</evidence>
<evidence type="ECO:0000256" key="2">
    <source>
        <dbReference type="ARBA" id="ARBA00022490"/>
    </source>
</evidence>
<dbReference type="AlphaFoldDB" id="A0AAN7C0N7"/>
<dbReference type="PANTHER" id="PTHR13410:SF9">
    <property type="entry name" value="PROTEIN PBDC1"/>
    <property type="match status" value="1"/>
</dbReference>
<dbReference type="InterPro" id="IPR008476">
    <property type="entry name" value="PBDC1_metazoa/fungi"/>
</dbReference>
<reference evidence="6" key="2">
    <citation type="submission" date="2023-05" db="EMBL/GenBank/DDBJ databases">
        <authorList>
            <consortium name="Lawrence Berkeley National Laboratory"/>
            <person name="Steindorff A."/>
            <person name="Hensen N."/>
            <person name="Bonometti L."/>
            <person name="Westerberg I."/>
            <person name="Brannstrom I.O."/>
            <person name="Guillou S."/>
            <person name="Cros-Aarteil S."/>
            <person name="Calhoun S."/>
            <person name="Haridas S."/>
            <person name="Kuo A."/>
            <person name="Mondo S."/>
            <person name="Pangilinan J."/>
            <person name="Riley R."/>
            <person name="Labutti K."/>
            <person name="Andreopoulos B."/>
            <person name="Lipzen A."/>
            <person name="Chen C."/>
            <person name="Yanf M."/>
            <person name="Daum C."/>
            <person name="Ng V."/>
            <person name="Clum A."/>
            <person name="Ohm R."/>
            <person name="Martin F."/>
            <person name="Silar P."/>
            <person name="Natvig D."/>
            <person name="Lalanne C."/>
            <person name="Gautier V."/>
            <person name="Ament-Velasquez S.L."/>
            <person name="Kruys A."/>
            <person name="Hutchinson M.I."/>
            <person name="Powell A.J."/>
            <person name="Barry K."/>
            <person name="Miller A.N."/>
            <person name="Grigoriev I.V."/>
            <person name="Debuchy R."/>
            <person name="Gladieux P."/>
            <person name="Thoren M.H."/>
            <person name="Johannesson H."/>
        </authorList>
    </citation>
    <scope>NUCLEOTIDE SEQUENCE</scope>
    <source>
        <strain evidence="6">CBS 532.94</strain>
    </source>
</reference>
<evidence type="ECO:0000256" key="3">
    <source>
        <dbReference type="ARBA" id="ARBA00061201"/>
    </source>
</evidence>
<dbReference type="Gene3D" id="1.10.3560.10">
    <property type="entry name" value="yst0336 like domain"/>
    <property type="match status" value="1"/>
</dbReference>
<evidence type="ECO:0000256" key="1">
    <source>
        <dbReference type="ARBA" id="ARBA00004496"/>
    </source>
</evidence>
<sequence length="159" mass="18934">MAQPTKTFNADEADNLEEIEKQFAVKVVQHMQTYWSILERVKGSSLRLTRLDDEIYEHLKRDFPEFDPAETIDEDKMKSKEGKERWRNFMMAYEKKVDDYNFGTMLRANPKWEYGKDETIFVPRMQFYAVEIARNKLGLNDWIYEQAQKEKAEVAKSSS</sequence>
<evidence type="ECO:0000256" key="4">
    <source>
        <dbReference type="ARBA" id="ARBA00069779"/>
    </source>
</evidence>
<protein>
    <recommendedName>
        <fullName evidence="4">Protein PBDC1 homolog</fullName>
    </recommendedName>
</protein>
<keyword evidence="7" id="KW-1185">Reference proteome</keyword>
<comment type="subcellular location">
    <subcellularLocation>
        <location evidence="1">Cytoplasm</location>
    </subcellularLocation>
</comment>
<proteinExistence type="inferred from homology"/>
<dbReference type="Proteomes" id="UP001303760">
    <property type="component" value="Unassembled WGS sequence"/>
</dbReference>
<accession>A0AAN7C0N7</accession>
<evidence type="ECO:0000259" key="5">
    <source>
        <dbReference type="Pfam" id="PF04669"/>
    </source>
</evidence>
<name>A0AAN7C0N7_9PEZI</name>
<gene>
    <name evidence="6" type="ORF">C8A03DRAFT_19796</name>
</gene>
<dbReference type="Pfam" id="PF04669">
    <property type="entry name" value="PBDC1"/>
    <property type="match status" value="1"/>
</dbReference>
<dbReference type="PANTHER" id="PTHR13410">
    <property type="entry name" value="PROTEIN PBDC1"/>
    <property type="match status" value="1"/>
</dbReference>
<evidence type="ECO:0000313" key="7">
    <source>
        <dbReference type="Proteomes" id="UP001303760"/>
    </source>
</evidence>
<dbReference type="FunFam" id="1.10.3560.10:FF:000001">
    <property type="entry name" value="Protein PBDC1 homolog"/>
    <property type="match status" value="1"/>
</dbReference>
<dbReference type="GO" id="GO:0005737">
    <property type="term" value="C:cytoplasm"/>
    <property type="evidence" value="ECO:0007669"/>
    <property type="project" value="UniProtKB-SubCell"/>
</dbReference>
<feature type="domain" description="Polysaccharide biosynthesis" evidence="5">
    <location>
        <begin position="19"/>
        <end position="145"/>
    </location>
</feature>
<reference evidence="6" key="1">
    <citation type="journal article" date="2023" name="Mol. Phylogenet. Evol.">
        <title>Genome-scale phylogeny and comparative genomics of the fungal order Sordariales.</title>
        <authorList>
            <person name="Hensen N."/>
            <person name="Bonometti L."/>
            <person name="Westerberg I."/>
            <person name="Brannstrom I.O."/>
            <person name="Guillou S."/>
            <person name="Cros-Aarteil S."/>
            <person name="Calhoun S."/>
            <person name="Haridas S."/>
            <person name="Kuo A."/>
            <person name="Mondo S."/>
            <person name="Pangilinan J."/>
            <person name="Riley R."/>
            <person name="LaButti K."/>
            <person name="Andreopoulos B."/>
            <person name="Lipzen A."/>
            <person name="Chen C."/>
            <person name="Yan M."/>
            <person name="Daum C."/>
            <person name="Ng V."/>
            <person name="Clum A."/>
            <person name="Steindorff A."/>
            <person name="Ohm R.A."/>
            <person name="Martin F."/>
            <person name="Silar P."/>
            <person name="Natvig D.O."/>
            <person name="Lalanne C."/>
            <person name="Gautier V."/>
            <person name="Ament-Velasquez S.L."/>
            <person name="Kruys A."/>
            <person name="Hutchinson M.I."/>
            <person name="Powell A.J."/>
            <person name="Barry K."/>
            <person name="Miller A.N."/>
            <person name="Grigoriev I.V."/>
            <person name="Debuchy R."/>
            <person name="Gladieux P."/>
            <person name="Hiltunen Thoren M."/>
            <person name="Johannesson H."/>
        </authorList>
    </citation>
    <scope>NUCLEOTIDE SEQUENCE</scope>
    <source>
        <strain evidence="6">CBS 532.94</strain>
    </source>
</reference>
<keyword evidence="2" id="KW-0963">Cytoplasm</keyword>
<dbReference type="InterPro" id="IPR021148">
    <property type="entry name" value="Polysacc_synth_dom"/>
</dbReference>
<organism evidence="6 7">
    <name type="scientific">Achaetomium macrosporum</name>
    <dbReference type="NCBI Taxonomy" id="79813"/>
    <lineage>
        <taxon>Eukaryota</taxon>
        <taxon>Fungi</taxon>
        <taxon>Dikarya</taxon>
        <taxon>Ascomycota</taxon>
        <taxon>Pezizomycotina</taxon>
        <taxon>Sordariomycetes</taxon>
        <taxon>Sordariomycetidae</taxon>
        <taxon>Sordariales</taxon>
        <taxon>Chaetomiaceae</taxon>
        <taxon>Achaetomium</taxon>
    </lineage>
</organism>
<dbReference type="EMBL" id="MU860691">
    <property type="protein sequence ID" value="KAK4233050.1"/>
    <property type="molecule type" value="Genomic_DNA"/>
</dbReference>